<accession>A0A3A4ZCY8</accession>
<gene>
    <name evidence="1" type="ORF">C4561_02945</name>
</gene>
<dbReference type="AlphaFoldDB" id="A0A3A4ZCY8"/>
<protein>
    <submittedName>
        <fullName evidence="1">Uncharacterized protein</fullName>
    </submittedName>
</protein>
<dbReference type="InterPro" id="IPR046732">
    <property type="entry name" value="DUF6624"/>
</dbReference>
<evidence type="ECO:0000313" key="1">
    <source>
        <dbReference type="EMBL" id="RJR27099.1"/>
    </source>
</evidence>
<dbReference type="EMBL" id="QZJF01000016">
    <property type="protein sequence ID" value="RJR27099.1"/>
    <property type="molecule type" value="Genomic_DNA"/>
</dbReference>
<sequence>MDNTFEQIKKTILDMKKVDQEMRNSPNIDWDELTKIDQKHTNILKEVVEKYGLIDIPRFGEEISKSAWLIVQHAPKSDIEFMEKYLYLMLSHQDKVSPKNTALLEDRVNMYLGKPQVYGSQIKSNSEGKMEFYSIENIQEVDKRRFFVGLDTLANYAKRFSPEVVLPKDYKPDPNYS</sequence>
<proteinExistence type="predicted"/>
<evidence type="ECO:0000313" key="2">
    <source>
        <dbReference type="Proteomes" id="UP000265540"/>
    </source>
</evidence>
<comment type="caution">
    <text evidence="1">The sequence shown here is derived from an EMBL/GenBank/DDBJ whole genome shotgun (WGS) entry which is preliminary data.</text>
</comment>
<dbReference type="Pfam" id="PF20329">
    <property type="entry name" value="DUF6624"/>
    <property type="match status" value="1"/>
</dbReference>
<dbReference type="Proteomes" id="UP000265540">
    <property type="component" value="Unassembled WGS sequence"/>
</dbReference>
<organism evidence="1 2">
    <name type="scientific">candidate division WWE3 bacterium</name>
    <dbReference type="NCBI Taxonomy" id="2053526"/>
    <lineage>
        <taxon>Bacteria</taxon>
        <taxon>Katanobacteria</taxon>
    </lineage>
</organism>
<name>A0A3A4ZCY8_UNCKA</name>
<reference evidence="1 2" key="1">
    <citation type="journal article" date="2017" name="ISME J.">
        <title>Energy and carbon metabolisms in a deep terrestrial subsurface fluid microbial community.</title>
        <authorList>
            <person name="Momper L."/>
            <person name="Jungbluth S.P."/>
            <person name="Lee M.D."/>
            <person name="Amend J.P."/>
        </authorList>
    </citation>
    <scope>NUCLEOTIDE SEQUENCE [LARGE SCALE GENOMIC DNA]</scope>
    <source>
        <strain evidence="1">SURF_46</strain>
    </source>
</reference>